<evidence type="ECO:0000256" key="4">
    <source>
        <dbReference type="ARBA" id="ARBA00022692"/>
    </source>
</evidence>
<dbReference type="AlphaFoldDB" id="A0A5M9JPY1"/>
<evidence type="ECO:0000256" key="3">
    <source>
        <dbReference type="ARBA" id="ARBA00022516"/>
    </source>
</evidence>
<name>A0A5M9JPY1_MONFR</name>
<comment type="caution">
    <text evidence="11">The sequence shown here is derived from an EMBL/GenBank/DDBJ whole genome shotgun (WGS) entry which is preliminary data.</text>
</comment>
<evidence type="ECO:0000256" key="5">
    <source>
        <dbReference type="ARBA" id="ARBA00022989"/>
    </source>
</evidence>
<sequence>MAVTLKVTNRSPKNPIKRLPTSIDIDETTTVQDVKDKLAKQAGGWDPNRFGIFDPEHKKILKDRKAFISQHKEVIIGKEILIKDLGPQLGWRTVYIIEYLGPILIHLGFPLLRPYIYSHPTTSIAPLSNSQLLSMTLIVLHFIKREYETIFVHRFSLSTMPARNIFKNCAHYWLLSGLYIAYFIYAPSSYTALSSPTLDYLNIAGVALYLFGELSNLKTHLTLSNLRSPGGTERGIPQGYGFSMVTCPNYFFENTGMDWDDIGDQELEHVLSICLEGFEVEELIKGYPKYIKEDTALLYPANTNSCYELPYQIIPRPLKSSGAND</sequence>
<dbReference type="GO" id="GO:0016020">
    <property type="term" value="C:membrane"/>
    <property type="evidence" value="ECO:0007669"/>
    <property type="project" value="UniProtKB-SubCell"/>
</dbReference>
<evidence type="ECO:0000256" key="7">
    <source>
        <dbReference type="ARBA" id="ARBA00023098"/>
    </source>
</evidence>
<keyword evidence="5 9" id="KW-1133">Transmembrane helix</keyword>
<keyword evidence="3" id="KW-0444">Lipid biosynthesis</keyword>
<evidence type="ECO:0000313" key="12">
    <source>
        <dbReference type="Proteomes" id="UP000322873"/>
    </source>
</evidence>
<evidence type="ECO:0000256" key="6">
    <source>
        <dbReference type="ARBA" id="ARBA00023002"/>
    </source>
</evidence>
<evidence type="ECO:0000256" key="1">
    <source>
        <dbReference type="ARBA" id="ARBA00004141"/>
    </source>
</evidence>
<evidence type="ECO:0000256" key="8">
    <source>
        <dbReference type="ARBA" id="ARBA00023136"/>
    </source>
</evidence>
<protein>
    <recommendedName>
        <fullName evidence="10">3-oxo-5-alpha-steroid 4-dehydrogenase C-terminal domain-containing protein</fullName>
    </recommendedName>
</protein>
<dbReference type="InterPro" id="IPR001104">
    <property type="entry name" value="3-oxo-5_a-steroid_4-DH_C"/>
</dbReference>
<dbReference type="VEuPathDB" id="FungiDB:MFRU_016g00490"/>
<feature type="transmembrane region" description="Helical" evidence="9">
    <location>
        <begin position="164"/>
        <end position="185"/>
    </location>
</feature>
<reference evidence="11 12" key="1">
    <citation type="submission" date="2019-06" db="EMBL/GenBank/DDBJ databases">
        <title>Genome Sequence of the Brown Rot Fungal Pathogen Monilinia fructicola.</title>
        <authorList>
            <person name="De Miccolis Angelini R.M."/>
            <person name="Landi L."/>
            <person name="Abate D."/>
            <person name="Pollastro S."/>
            <person name="Romanazzi G."/>
            <person name="Faretra F."/>
        </authorList>
    </citation>
    <scope>NUCLEOTIDE SEQUENCE [LARGE SCALE GENOMIC DNA]</scope>
    <source>
        <strain evidence="11 12">Mfrc123</strain>
    </source>
</reference>
<dbReference type="EMBL" id="VICG01000005">
    <property type="protein sequence ID" value="KAA8571554.1"/>
    <property type="molecule type" value="Genomic_DNA"/>
</dbReference>
<accession>A0A5M9JPY1</accession>
<dbReference type="PANTHER" id="PTHR10556">
    <property type="entry name" value="3-OXO-5-ALPHA-STEROID 4-DEHYDROGENASE"/>
    <property type="match status" value="1"/>
</dbReference>
<dbReference type="GO" id="GO:0042761">
    <property type="term" value="P:very long-chain fatty acid biosynthetic process"/>
    <property type="evidence" value="ECO:0007669"/>
    <property type="project" value="TreeGrafter"/>
</dbReference>
<dbReference type="Proteomes" id="UP000322873">
    <property type="component" value="Unassembled WGS sequence"/>
</dbReference>
<feature type="domain" description="3-oxo-5-alpha-steroid 4-dehydrogenase C-terminal" evidence="10">
    <location>
        <begin position="159"/>
        <end position="254"/>
    </location>
</feature>
<dbReference type="Pfam" id="PF02544">
    <property type="entry name" value="Steroid_dh"/>
    <property type="match status" value="1"/>
</dbReference>
<dbReference type="GO" id="GO:0016627">
    <property type="term" value="F:oxidoreductase activity, acting on the CH-CH group of donors"/>
    <property type="evidence" value="ECO:0007669"/>
    <property type="project" value="InterPro"/>
</dbReference>
<comment type="subcellular location">
    <subcellularLocation>
        <location evidence="1">Membrane</location>
        <topology evidence="1">Multi-pass membrane protein</topology>
    </subcellularLocation>
</comment>
<evidence type="ECO:0000256" key="9">
    <source>
        <dbReference type="SAM" id="Phobius"/>
    </source>
</evidence>
<keyword evidence="12" id="KW-1185">Reference proteome</keyword>
<evidence type="ECO:0000259" key="10">
    <source>
        <dbReference type="Pfam" id="PF02544"/>
    </source>
</evidence>
<evidence type="ECO:0000256" key="2">
    <source>
        <dbReference type="ARBA" id="ARBA00007742"/>
    </source>
</evidence>
<keyword evidence="8 9" id="KW-0472">Membrane</keyword>
<comment type="similarity">
    <text evidence="2">Belongs to the steroid 5-alpha reductase family.</text>
</comment>
<keyword evidence="4 9" id="KW-0812">Transmembrane</keyword>
<organism evidence="11 12">
    <name type="scientific">Monilinia fructicola</name>
    <name type="common">Brown rot fungus</name>
    <name type="synonym">Ciboria fructicola</name>
    <dbReference type="NCBI Taxonomy" id="38448"/>
    <lineage>
        <taxon>Eukaryota</taxon>
        <taxon>Fungi</taxon>
        <taxon>Dikarya</taxon>
        <taxon>Ascomycota</taxon>
        <taxon>Pezizomycotina</taxon>
        <taxon>Leotiomycetes</taxon>
        <taxon>Helotiales</taxon>
        <taxon>Sclerotiniaceae</taxon>
        <taxon>Monilinia</taxon>
    </lineage>
</organism>
<gene>
    <name evidence="11" type="ORF">EYC84_001552</name>
</gene>
<dbReference type="InterPro" id="IPR039357">
    <property type="entry name" value="SRD5A/TECR"/>
</dbReference>
<evidence type="ECO:0000313" key="11">
    <source>
        <dbReference type="EMBL" id="KAA8571554.1"/>
    </source>
</evidence>
<keyword evidence="6" id="KW-0560">Oxidoreductase</keyword>
<keyword evidence="7" id="KW-0443">Lipid metabolism</keyword>
<dbReference type="PANTHER" id="PTHR10556:SF28">
    <property type="entry name" value="VERY-LONG-CHAIN ENOYL-COA REDUCTASE"/>
    <property type="match status" value="1"/>
</dbReference>
<dbReference type="PROSITE" id="PS50244">
    <property type="entry name" value="S5A_REDUCTASE"/>
    <property type="match status" value="1"/>
</dbReference>
<proteinExistence type="inferred from homology"/>